<reference evidence="2 3" key="1">
    <citation type="journal article" date="2018" name="Mol. Biol. Evol.">
        <title>Broad Genomic Sampling Reveals a Smut Pathogenic Ancestry of the Fungal Clade Ustilaginomycotina.</title>
        <authorList>
            <person name="Kijpornyongpan T."/>
            <person name="Mondo S.J."/>
            <person name="Barry K."/>
            <person name="Sandor L."/>
            <person name="Lee J."/>
            <person name="Lipzen A."/>
            <person name="Pangilinan J."/>
            <person name="LaButti K."/>
            <person name="Hainaut M."/>
            <person name="Henrissat B."/>
            <person name="Grigoriev I.V."/>
            <person name="Spatafora J.W."/>
            <person name="Aime M.C."/>
        </authorList>
    </citation>
    <scope>NUCLEOTIDE SEQUENCE [LARGE SCALE GENOMIC DNA]</scope>
    <source>
        <strain evidence="2 3">MCA 4186</strain>
    </source>
</reference>
<dbReference type="AlphaFoldDB" id="A0A316Z3F6"/>
<dbReference type="RefSeq" id="XP_025596606.1">
    <property type="nucleotide sequence ID" value="XM_025738931.1"/>
</dbReference>
<proteinExistence type="predicted"/>
<name>A0A316Z3F6_9BASI</name>
<feature type="compositionally biased region" description="Low complexity" evidence="1">
    <location>
        <begin position="154"/>
        <end position="165"/>
    </location>
</feature>
<feature type="compositionally biased region" description="Low complexity" evidence="1">
    <location>
        <begin position="271"/>
        <end position="284"/>
    </location>
</feature>
<gene>
    <name evidence="2" type="ORF">FA09DRAFT_100163</name>
</gene>
<feature type="compositionally biased region" description="Pro residues" evidence="1">
    <location>
        <begin position="313"/>
        <end position="322"/>
    </location>
</feature>
<feature type="compositionally biased region" description="Pro residues" evidence="1">
    <location>
        <begin position="385"/>
        <end position="404"/>
    </location>
</feature>
<dbReference type="Proteomes" id="UP000245946">
    <property type="component" value="Unassembled WGS sequence"/>
</dbReference>
<dbReference type="EMBL" id="KZ819300">
    <property type="protein sequence ID" value="PWN96327.1"/>
    <property type="molecule type" value="Genomic_DNA"/>
</dbReference>
<evidence type="ECO:0000313" key="3">
    <source>
        <dbReference type="Proteomes" id="UP000245946"/>
    </source>
</evidence>
<evidence type="ECO:0000256" key="1">
    <source>
        <dbReference type="SAM" id="MobiDB-lite"/>
    </source>
</evidence>
<dbReference type="GeneID" id="37266477"/>
<organism evidence="2 3">
    <name type="scientific">Tilletiopsis washingtonensis</name>
    <dbReference type="NCBI Taxonomy" id="58919"/>
    <lineage>
        <taxon>Eukaryota</taxon>
        <taxon>Fungi</taxon>
        <taxon>Dikarya</taxon>
        <taxon>Basidiomycota</taxon>
        <taxon>Ustilaginomycotina</taxon>
        <taxon>Exobasidiomycetes</taxon>
        <taxon>Entylomatales</taxon>
        <taxon>Entylomatales incertae sedis</taxon>
        <taxon>Tilletiopsis</taxon>
    </lineage>
</organism>
<evidence type="ECO:0000313" key="2">
    <source>
        <dbReference type="EMBL" id="PWN96327.1"/>
    </source>
</evidence>
<protein>
    <submittedName>
        <fullName evidence="2">Uncharacterized protein</fullName>
    </submittedName>
</protein>
<dbReference type="OrthoDB" id="10453034at2759"/>
<sequence length="456" mass="48241">MTSSRKPRHYESAVAESPKRHALLASPFSHLKARTSSLLDSITGGDAEAQRAQRLSEMRRHDDMKASTCKACGVVYAGPRELDAHQALFPRHKAEQLRRKVPTRAASTSALADFDAVPSPVAAAPARKDSAATVPNMTLIDVPPVDESPFFTDSPVTPASPSAVPGFPDFASRFSPLPEEVGRAPQPKSPAPASPRSPQEMRNVEAGRASAARQLAQSPPKPAPRRRGASENGLAMLGELSLQESSPARPAMHTRQRSIGDIVGAVMATAKAGSGGAASMPGPSQVSGSVEVDGRRRTPTSHFRALSDTEPVRAPPPLPPKAAPALQPSAVKFESGTKQRQEKSWQAFEPEGSSEGHSDLGHVQSEAAPVFAPPERSDAWSSAPAPAPEPYSPGRRVPPPPPPMPRRRSTNPFLPDLHVETAFARPSGPVSSADAYALPAQPRSPTAPRSPGNPFR</sequence>
<accession>A0A316Z3F6</accession>
<feature type="region of interest" description="Disordered" evidence="1">
    <location>
        <begin position="150"/>
        <end position="257"/>
    </location>
</feature>
<feature type="region of interest" description="Disordered" evidence="1">
    <location>
        <begin position="271"/>
        <end position="456"/>
    </location>
</feature>
<keyword evidence="3" id="KW-1185">Reference proteome</keyword>